<dbReference type="EMBL" id="CP092620">
    <property type="protein sequence ID" value="UMM12434.1"/>
    <property type="molecule type" value="Genomic_DNA"/>
</dbReference>
<protein>
    <submittedName>
        <fullName evidence="1">Uncharacterized protein</fullName>
    </submittedName>
</protein>
<gene>
    <name evidence="1" type="ORF">L5515_001213</name>
</gene>
<accession>A0AAE9E484</accession>
<sequence length="25" mass="2879">MLISKNAKVFKIAKEKLEADFLNLD</sequence>
<keyword evidence="2" id="KW-1185">Reference proteome</keyword>
<dbReference type="AlphaFoldDB" id="A0AAE9E484"/>
<organism evidence="1 2">
    <name type="scientific">Caenorhabditis briggsae</name>
    <dbReference type="NCBI Taxonomy" id="6238"/>
    <lineage>
        <taxon>Eukaryota</taxon>
        <taxon>Metazoa</taxon>
        <taxon>Ecdysozoa</taxon>
        <taxon>Nematoda</taxon>
        <taxon>Chromadorea</taxon>
        <taxon>Rhabditida</taxon>
        <taxon>Rhabditina</taxon>
        <taxon>Rhabditomorpha</taxon>
        <taxon>Rhabditoidea</taxon>
        <taxon>Rhabditidae</taxon>
        <taxon>Peloderinae</taxon>
        <taxon>Caenorhabditis</taxon>
    </lineage>
</organism>
<dbReference type="Proteomes" id="UP000829354">
    <property type="component" value="Chromosome I"/>
</dbReference>
<reference evidence="1 2" key="1">
    <citation type="submission" date="2022-04" db="EMBL/GenBank/DDBJ databases">
        <title>Chromosome-level reference genomes for two strains of Caenorhabditis briggsae: an improved platform for comparative genomics.</title>
        <authorList>
            <person name="Stevens L."/>
            <person name="Andersen E."/>
        </authorList>
    </citation>
    <scope>NUCLEOTIDE SEQUENCE [LARGE SCALE GENOMIC DNA]</scope>
    <source>
        <strain evidence="1">VX34</strain>
        <tissue evidence="1">Whole-organism</tissue>
    </source>
</reference>
<name>A0AAE9E484_CAEBR</name>
<proteinExistence type="predicted"/>
<evidence type="ECO:0000313" key="2">
    <source>
        <dbReference type="Proteomes" id="UP000829354"/>
    </source>
</evidence>
<evidence type="ECO:0000313" key="1">
    <source>
        <dbReference type="EMBL" id="UMM12434.1"/>
    </source>
</evidence>